<comment type="caution">
    <text evidence="2">The sequence shown here is derived from an EMBL/GenBank/DDBJ whole genome shotgun (WGS) entry which is preliminary data.</text>
</comment>
<proteinExistence type="predicted"/>
<gene>
    <name evidence="2" type="ORF">A9Q93_01980</name>
</gene>
<dbReference type="Proteomes" id="UP000196102">
    <property type="component" value="Unassembled WGS sequence"/>
</dbReference>
<sequence>MNLNQITLPALDIPKSIAFYEMLGLNLIVHTHNAYARFEFPHGDATLSISVVDQLPQGSGIKVFFECDDLDKKVAFLKTQGIEFTSDPEDQPWLWREAHLFDPDGNHLVLYRAGENRKNPPWRKK</sequence>
<dbReference type="InterPro" id="IPR037523">
    <property type="entry name" value="VOC_core"/>
</dbReference>
<dbReference type="SUPFAM" id="SSF54593">
    <property type="entry name" value="Glyoxalase/Bleomycin resistance protein/Dihydroxybiphenyl dioxygenase"/>
    <property type="match status" value="1"/>
</dbReference>
<protein>
    <submittedName>
        <fullName evidence="2">Bleomycin resistance protein</fullName>
    </submittedName>
</protein>
<dbReference type="RefSeq" id="WP_303685707.1">
    <property type="nucleotide sequence ID" value="NZ_CAJXYO010000024.1"/>
</dbReference>
<accession>A0A1Z8BBZ3</accession>
<name>A0A1Z8BBZ3_9FLAO</name>
<evidence type="ECO:0000259" key="1">
    <source>
        <dbReference type="PROSITE" id="PS51819"/>
    </source>
</evidence>
<dbReference type="PROSITE" id="PS51819">
    <property type="entry name" value="VOC"/>
    <property type="match status" value="1"/>
</dbReference>
<dbReference type="EMBL" id="MAAX01000029">
    <property type="protein sequence ID" value="OUS20106.1"/>
    <property type="molecule type" value="Genomic_DNA"/>
</dbReference>
<reference evidence="2 3" key="1">
    <citation type="journal article" date="2017" name="Proc. Natl. Acad. Sci. U.S.A.">
        <title>Simulation of Deepwater Horizon oil plume reveals substrate specialization within a complex community of hydrocarbon-degraders.</title>
        <authorList>
            <person name="Hu P."/>
            <person name="Dubinsky E.A."/>
            <person name="Probst A.J."/>
            <person name="Wang J."/>
            <person name="Sieber C.M.K."/>
            <person name="Tom L.M."/>
            <person name="Gardinali P."/>
            <person name="Banfield J.F."/>
            <person name="Atlas R.M."/>
            <person name="Andersen G.L."/>
        </authorList>
    </citation>
    <scope>NUCLEOTIDE SEQUENCE [LARGE SCALE GENOMIC DNA]</scope>
    <source>
        <strain evidence="2">35_9_T64</strain>
    </source>
</reference>
<dbReference type="AlphaFoldDB" id="A0A1Z8BBZ3"/>
<dbReference type="InterPro" id="IPR004360">
    <property type="entry name" value="Glyas_Fos-R_dOase_dom"/>
</dbReference>
<dbReference type="Gene3D" id="3.10.180.10">
    <property type="entry name" value="2,3-Dihydroxybiphenyl 1,2-Dioxygenase, domain 1"/>
    <property type="match status" value="1"/>
</dbReference>
<feature type="domain" description="VOC" evidence="1">
    <location>
        <begin position="2"/>
        <end position="113"/>
    </location>
</feature>
<evidence type="ECO:0000313" key="3">
    <source>
        <dbReference type="Proteomes" id="UP000196102"/>
    </source>
</evidence>
<organism evidence="2 3">
    <name type="scientific">Nonlabens dokdonensis</name>
    <dbReference type="NCBI Taxonomy" id="328515"/>
    <lineage>
        <taxon>Bacteria</taxon>
        <taxon>Pseudomonadati</taxon>
        <taxon>Bacteroidota</taxon>
        <taxon>Flavobacteriia</taxon>
        <taxon>Flavobacteriales</taxon>
        <taxon>Flavobacteriaceae</taxon>
        <taxon>Nonlabens</taxon>
    </lineage>
</organism>
<evidence type="ECO:0000313" key="2">
    <source>
        <dbReference type="EMBL" id="OUS20106.1"/>
    </source>
</evidence>
<dbReference type="Pfam" id="PF00903">
    <property type="entry name" value="Glyoxalase"/>
    <property type="match status" value="1"/>
</dbReference>
<dbReference type="InterPro" id="IPR029068">
    <property type="entry name" value="Glyas_Bleomycin-R_OHBP_Dase"/>
</dbReference>